<evidence type="ECO:0000313" key="2">
    <source>
        <dbReference type="EMBL" id="AYF77072.1"/>
    </source>
</evidence>
<evidence type="ECO:0000313" key="3">
    <source>
        <dbReference type="Proteomes" id="UP000267164"/>
    </source>
</evidence>
<evidence type="ECO:0000256" key="1">
    <source>
        <dbReference type="SAM" id="MobiDB-lite"/>
    </source>
</evidence>
<feature type="region of interest" description="Disordered" evidence="1">
    <location>
        <begin position="89"/>
        <end position="120"/>
    </location>
</feature>
<protein>
    <recommendedName>
        <fullName evidence="4">ESX-1 secretion-associated protein</fullName>
    </recommendedName>
</protein>
<keyword evidence="3" id="KW-1185">Reference proteome</keyword>
<sequence length="120" mass="12718">MSAPAFYGEEWYLMVDKVEVDPELLRQAGVKTDLVNTRLRGVVDGLMASLGGKGEPWGNDSYGQEFAGAEGGSGYLAARKTLKDLSETLAKNAESNAEGQDQSGKKLDGTDQGNANAFGK</sequence>
<gene>
    <name evidence="2" type="ORF">D7D52_28335</name>
</gene>
<proteinExistence type="predicted"/>
<dbReference type="Proteomes" id="UP000267164">
    <property type="component" value="Chromosome"/>
</dbReference>
<feature type="compositionally biased region" description="Polar residues" evidence="1">
    <location>
        <begin position="93"/>
        <end position="102"/>
    </location>
</feature>
<feature type="compositionally biased region" description="Polar residues" evidence="1">
    <location>
        <begin position="111"/>
        <end position="120"/>
    </location>
</feature>
<organism evidence="2 3">
    <name type="scientific">Nocardia yunnanensis</name>
    <dbReference type="NCBI Taxonomy" id="2382165"/>
    <lineage>
        <taxon>Bacteria</taxon>
        <taxon>Bacillati</taxon>
        <taxon>Actinomycetota</taxon>
        <taxon>Actinomycetes</taxon>
        <taxon>Mycobacteriales</taxon>
        <taxon>Nocardiaceae</taxon>
        <taxon>Nocardia</taxon>
    </lineage>
</organism>
<dbReference type="OrthoDB" id="4559068at2"/>
<accession>A0A386ZGN6</accession>
<reference evidence="2 3" key="1">
    <citation type="submission" date="2018-09" db="EMBL/GenBank/DDBJ databases">
        <title>Nocardia yunnanensis sp. nov., an actinomycete isolated from a soil sample.</title>
        <authorList>
            <person name="Zhang J."/>
        </authorList>
    </citation>
    <scope>NUCLEOTIDE SEQUENCE [LARGE SCALE GENOMIC DNA]</scope>
    <source>
        <strain evidence="2 3">CFHS0054</strain>
    </source>
</reference>
<dbReference type="AlphaFoldDB" id="A0A386ZGN6"/>
<evidence type="ECO:0008006" key="4">
    <source>
        <dbReference type="Google" id="ProtNLM"/>
    </source>
</evidence>
<dbReference type="KEGG" id="nyu:D7D52_28335"/>
<dbReference type="EMBL" id="CP032568">
    <property type="protein sequence ID" value="AYF77072.1"/>
    <property type="molecule type" value="Genomic_DNA"/>
</dbReference>
<name>A0A386ZGN6_9NOCA</name>